<dbReference type="PIRSF" id="PIRSF000193">
    <property type="entry name" value="Pyrrol-5-carb_rd"/>
    <property type="match status" value="1"/>
</dbReference>
<reference evidence="9" key="1">
    <citation type="submission" date="2016-10" db="EMBL/GenBank/DDBJ databases">
        <authorList>
            <person name="Varghese N."/>
            <person name="Submissions S."/>
        </authorList>
    </citation>
    <scope>NUCLEOTIDE SEQUENCE [LARGE SCALE GENOMIC DNA]</scope>
    <source>
        <strain evidence="9">DSM 26894</strain>
    </source>
</reference>
<keyword evidence="9" id="KW-1185">Reference proteome</keyword>
<keyword evidence="3 4" id="KW-0560">Oxidoreductase</keyword>
<evidence type="ECO:0000313" key="8">
    <source>
        <dbReference type="EMBL" id="SFT20431.1"/>
    </source>
</evidence>
<dbReference type="PANTHER" id="PTHR11645">
    <property type="entry name" value="PYRROLINE-5-CARBOXYLATE REDUCTASE"/>
    <property type="match status" value="1"/>
</dbReference>
<dbReference type="EC" id="1.5.1.2" evidence="4"/>
<dbReference type="STRING" id="311180.SAMN04488050_114121"/>
<dbReference type="GO" id="GO:0005737">
    <property type="term" value="C:cytoplasm"/>
    <property type="evidence" value="ECO:0007669"/>
    <property type="project" value="UniProtKB-SubCell"/>
</dbReference>
<protein>
    <recommendedName>
        <fullName evidence="4">Pyrroline-5-carboxylate reductase</fullName>
        <shortName evidence="4">P5C reductase</shortName>
        <shortName evidence="4">P5CR</shortName>
        <ecNumber evidence="4">1.5.1.2</ecNumber>
    </recommendedName>
    <alternativeName>
        <fullName evidence="4">PCA reductase</fullName>
    </alternativeName>
</protein>
<evidence type="ECO:0000256" key="1">
    <source>
        <dbReference type="ARBA" id="ARBA00005525"/>
    </source>
</evidence>
<dbReference type="GO" id="GO:0055129">
    <property type="term" value="P:L-proline biosynthetic process"/>
    <property type="evidence" value="ECO:0007669"/>
    <property type="project" value="UniProtKB-UniRule"/>
</dbReference>
<dbReference type="PANTHER" id="PTHR11645:SF0">
    <property type="entry name" value="PYRROLINE-5-CARBOXYLATE REDUCTASE 3"/>
    <property type="match status" value="1"/>
</dbReference>
<keyword evidence="4" id="KW-0028">Amino-acid biosynthesis</keyword>
<evidence type="ECO:0000313" key="9">
    <source>
        <dbReference type="Proteomes" id="UP000199392"/>
    </source>
</evidence>
<keyword evidence="4" id="KW-0641">Proline biosynthesis</keyword>
<name>A0A1I6W3Z1_9RHOB</name>
<dbReference type="InterPro" id="IPR008927">
    <property type="entry name" value="6-PGluconate_DH-like_C_sf"/>
</dbReference>
<comment type="catalytic activity">
    <reaction evidence="4">
        <text>L-proline + NAD(+) = (S)-1-pyrroline-5-carboxylate + NADH + 2 H(+)</text>
        <dbReference type="Rhea" id="RHEA:14105"/>
        <dbReference type="ChEBI" id="CHEBI:15378"/>
        <dbReference type="ChEBI" id="CHEBI:17388"/>
        <dbReference type="ChEBI" id="CHEBI:57540"/>
        <dbReference type="ChEBI" id="CHEBI:57945"/>
        <dbReference type="ChEBI" id="CHEBI:60039"/>
        <dbReference type="EC" id="1.5.1.2"/>
    </reaction>
</comment>
<dbReference type="AlphaFoldDB" id="A0A1I6W3Z1"/>
<dbReference type="UniPathway" id="UPA00098">
    <property type="reaction ID" value="UER00361"/>
</dbReference>
<evidence type="ECO:0000259" key="7">
    <source>
        <dbReference type="Pfam" id="PF14748"/>
    </source>
</evidence>
<dbReference type="InterPro" id="IPR029036">
    <property type="entry name" value="P5CR_dimer"/>
</dbReference>
<keyword evidence="2 4" id="KW-0521">NADP</keyword>
<dbReference type="Pfam" id="PF03807">
    <property type="entry name" value="F420_oxidored"/>
    <property type="match status" value="1"/>
</dbReference>
<evidence type="ECO:0000256" key="4">
    <source>
        <dbReference type="HAMAP-Rule" id="MF_01925"/>
    </source>
</evidence>
<accession>A0A1I6W3Z1</accession>
<dbReference type="Gene3D" id="1.10.3730.10">
    <property type="entry name" value="ProC C-terminal domain-like"/>
    <property type="match status" value="1"/>
</dbReference>
<proteinExistence type="inferred from homology"/>
<comment type="similarity">
    <text evidence="1 4">Belongs to the pyrroline-5-carboxylate reductase family.</text>
</comment>
<feature type="domain" description="Pyrroline-5-carboxylate reductase catalytic N-terminal" evidence="6">
    <location>
        <begin position="6"/>
        <end position="94"/>
    </location>
</feature>
<dbReference type="InterPro" id="IPR000304">
    <property type="entry name" value="Pyrroline-COOH_reductase"/>
</dbReference>
<comment type="function">
    <text evidence="4">Catalyzes the reduction of 1-pyrroline-5-carboxylate (PCA) to L-proline.</text>
</comment>
<feature type="binding site" evidence="5">
    <location>
        <begin position="10"/>
        <end position="16"/>
    </location>
    <ligand>
        <name>NADP(+)</name>
        <dbReference type="ChEBI" id="CHEBI:58349"/>
    </ligand>
</feature>
<dbReference type="HAMAP" id="MF_01925">
    <property type="entry name" value="P5C_reductase"/>
    <property type="match status" value="1"/>
</dbReference>
<dbReference type="GO" id="GO:0004735">
    <property type="term" value="F:pyrroline-5-carboxylate reductase activity"/>
    <property type="evidence" value="ECO:0007669"/>
    <property type="project" value="UniProtKB-UniRule"/>
</dbReference>
<evidence type="ECO:0000256" key="2">
    <source>
        <dbReference type="ARBA" id="ARBA00022857"/>
    </source>
</evidence>
<comment type="pathway">
    <text evidence="4">Amino-acid biosynthesis; L-proline biosynthesis; L-proline from L-glutamate 5-semialdehyde: step 1/1.</text>
</comment>
<dbReference type="InterPro" id="IPR028939">
    <property type="entry name" value="P5C_Rdtase_cat_N"/>
</dbReference>
<evidence type="ECO:0000256" key="3">
    <source>
        <dbReference type="ARBA" id="ARBA00023002"/>
    </source>
</evidence>
<gene>
    <name evidence="4" type="primary">proC</name>
    <name evidence="8" type="ORF">SAMN04488050_114121</name>
</gene>
<comment type="catalytic activity">
    <reaction evidence="4">
        <text>L-proline + NADP(+) = (S)-1-pyrroline-5-carboxylate + NADPH + 2 H(+)</text>
        <dbReference type="Rhea" id="RHEA:14109"/>
        <dbReference type="ChEBI" id="CHEBI:15378"/>
        <dbReference type="ChEBI" id="CHEBI:17388"/>
        <dbReference type="ChEBI" id="CHEBI:57783"/>
        <dbReference type="ChEBI" id="CHEBI:58349"/>
        <dbReference type="ChEBI" id="CHEBI:60039"/>
        <dbReference type="EC" id="1.5.1.2"/>
    </reaction>
</comment>
<dbReference type="Gene3D" id="3.40.50.720">
    <property type="entry name" value="NAD(P)-binding Rossmann-like Domain"/>
    <property type="match status" value="1"/>
</dbReference>
<evidence type="ECO:0000256" key="5">
    <source>
        <dbReference type="PIRSR" id="PIRSR000193-1"/>
    </source>
</evidence>
<dbReference type="SUPFAM" id="SSF51735">
    <property type="entry name" value="NAD(P)-binding Rossmann-fold domains"/>
    <property type="match status" value="1"/>
</dbReference>
<feature type="domain" description="Pyrroline-5-carboxylate reductase dimerisation" evidence="7">
    <location>
        <begin position="155"/>
        <end position="258"/>
    </location>
</feature>
<evidence type="ECO:0000259" key="6">
    <source>
        <dbReference type="Pfam" id="PF03807"/>
    </source>
</evidence>
<dbReference type="EMBL" id="FOZW01000014">
    <property type="protein sequence ID" value="SFT20431.1"/>
    <property type="molecule type" value="Genomic_DNA"/>
</dbReference>
<keyword evidence="4" id="KW-0963">Cytoplasm</keyword>
<dbReference type="InterPro" id="IPR036291">
    <property type="entry name" value="NAD(P)-bd_dom_sf"/>
</dbReference>
<sequence>MADRMTVGVIGGTGMLGRSLVSGLLDGGVVRPGELWVANRSGARGDLPEGVRVTADASELVAACDVVILSVPPGHFDALEIDASGRLVISVMAGVSRDRIAAHTGASRVARAMSSPAAARRLAFSPWCGELDEADRARVAAVLGACGTTAEVADEAQIEVFTALTGPVPGFVAQFAAAMADYATRRGVAPEVVDMAMRQLFLSAGEMLAGDAPTAQAHVQGMIDYAGTTAAGLLAMQAAGVQQVVDEGLDAAVARTREIGG</sequence>
<organism evidence="8 9">
    <name type="scientific">Alloyangia pacifica</name>
    <dbReference type="NCBI Taxonomy" id="311180"/>
    <lineage>
        <taxon>Bacteria</taxon>
        <taxon>Pseudomonadati</taxon>
        <taxon>Pseudomonadota</taxon>
        <taxon>Alphaproteobacteria</taxon>
        <taxon>Rhodobacterales</taxon>
        <taxon>Roseobacteraceae</taxon>
        <taxon>Alloyangia</taxon>
    </lineage>
</organism>
<dbReference type="SUPFAM" id="SSF48179">
    <property type="entry name" value="6-phosphogluconate dehydrogenase C-terminal domain-like"/>
    <property type="match status" value="1"/>
</dbReference>
<comment type="subcellular location">
    <subcellularLocation>
        <location evidence="4">Cytoplasm</location>
    </subcellularLocation>
</comment>
<dbReference type="Proteomes" id="UP000199392">
    <property type="component" value="Unassembled WGS sequence"/>
</dbReference>
<dbReference type="OrthoDB" id="8418678at2"/>
<dbReference type="Pfam" id="PF14748">
    <property type="entry name" value="P5CR_dimer"/>
    <property type="match status" value="1"/>
</dbReference>